<evidence type="ECO:0000256" key="1">
    <source>
        <dbReference type="SAM" id="MobiDB-lite"/>
    </source>
</evidence>
<feature type="region of interest" description="Disordered" evidence="1">
    <location>
        <begin position="274"/>
        <end position="296"/>
    </location>
</feature>
<dbReference type="Pfam" id="PF00652">
    <property type="entry name" value="Ricin_B_lectin"/>
    <property type="match status" value="1"/>
</dbReference>
<dbReference type="InterPro" id="IPR000772">
    <property type="entry name" value="Ricin_B_lectin"/>
</dbReference>
<protein>
    <submittedName>
        <fullName evidence="3">RICIN domain-containing protein</fullName>
    </submittedName>
</protein>
<sequence>MARADGTGSGVETGGGIPETGGGIHANTSDARLVELLRTSTPTAYPALQEVRTRHQPAVLAYARLCTTSDSAAAQLAAQTFTLAARQTARGTEPLVPLRLQLLLLTAQLAAAWATDERAGGLAPDLLPVLSTTAPDIPTPPMLAAYQALPSRAQGLLWYGMVEREPTARTAVLLGLTPEDVAHETAAALQTMGQTCLRTRLAASEDPRCGNFGRLIGEAVRPDNPRTSTDLRAHMVHCAHCTAAYEELSALRDAPRTALAEGLLPWAGTAYATRDAASPRPRSAPRAKSPTRPKALSIPATWPLSQRVLLTSVALGVALTPLLIFLLSQGGPSSSPSEQAAGAVGTAPTPTLSAIPLPSATNRSPSPSPSPTPTRTHPKSPSPSKSASKSARPSPKPSPTHAPNGTYAQVVNVSSGLCLDVRDGDFQKGTDVVTAPCSSSRTQRWRVDSARGVVQSYADPDFCLDSRGNVDRGVGIWECSSVYGGNGQNLRFTVDPDGVIRPAIAIETAVTPNGGGDGGDGDGLSLEPLSGGGEQRWRAGAR</sequence>
<organism evidence="3 4">
    <name type="scientific">Streptomyces coacervatus</name>
    <dbReference type="NCBI Taxonomy" id="647381"/>
    <lineage>
        <taxon>Bacteria</taxon>
        <taxon>Bacillati</taxon>
        <taxon>Actinomycetota</taxon>
        <taxon>Actinomycetes</taxon>
        <taxon>Kitasatosporales</taxon>
        <taxon>Streptomycetaceae</taxon>
        <taxon>Streptomyces</taxon>
    </lineage>
</organism>
<reference evidence="4" key="1">
    <citation type="journal article" date="2019" name="Int. J. Syst. Evol. Microbiol.">
        <title>The Global Catalogue of Microorganisms (GCM) 10K type strain sequencing project: providing services to taxonomists for standard genome sequencing and annotation.</title>
        <authorList>
            <consortium name="The Broad Institute Genomics Platform"/>
            <consortium name="The Broad Institute Genome Sequencing Center for Infectious Disease"/>
            <person name="Wu L."/>
            <person name="Ma J."/>
        </authorList>
    </citation>
    <scope>NUCLEOTIDE SEQUENCE [LARGE SCALE GENOMIC DNA]</scope>
    <source>
        <strain evidence="4">JCM 17138</strain>
    </source>
</reference>
<dbReference type="SMART" id="SM00458">
    <property type="entry name" value="RICIN"/>
    <property type="match status" value="1"/>
</dbReference>
<gene>
    <name evidence="3" type="ORF">GCM10022403_044550</name>
</gene>
<dbReference type="RefSeq" id="WP_275773236.1">
    <property type="nucleotide sequence ID" value="NZ_BAABDE010000018.1"/>
</dbReference>
<dbReference type="SUPFAM" id="SSF50370">
    <property type="entry name" value="Ricin B-like lectins"/>
    <property type="match status" value="1"/>
</dbReference>
<evidence type="ECO:0000259" key="2">
    <source>
        <dbReference type="SMART" id="SM00458"/>
    </source>
</evidence>
<feature type="compositionally biased region" description="Gly residues" evidence="1">
    <location>
        <begin position="7"/>
        <end position="24"/>
    </location>
</feature>
<feature type="compositionally biased region" description="Low complexity" evidence="1">
    <location>
        <begin position="382"/>
        <end position="393"/>
    </location>
</feature>
<comment type="caution">
    <text evidence="3">The sequence shown here is derived from an EMBL/GenBank/DDBJ whole genome shotgun (WGS) entry which is preliminary data.</text>
</comment>
<feature type="region of interest" description="Disordered" evidence="1">
    <location>
        <begin position="330"/>
        <end position="406"/>
    </location>
</feature>
<dbReference type="Proteomes" id="UP001501009">
    <property type="component" value="Unassembled WGS sequence"/>
</dbReference>
<dbReference type="PROSITE" id="PS50231">
    <property type="entry name" value="RICIN_B_LECTIN"/>
    <property type="match status" value="1"/>
</dbReference>
<dbReference type="Gene3D" id="2.80.10.50">
    <property type="match status" value="1"/>
</dbReference>
<feature type="region of interest" description="Disordered" evidence="1">
    <location>
        <begin position="1"/>
        <end position="26"/>
    </location>
</feature>
<feature type="domain" description="Ricin B lectin" evidence="2">
    <location>
        <begin position="407"/>
        <end position="540"/>
    </location>
</feature>
<dbReference type="InterPro" id="IPR035992">
    <property type="entry name" value="Ricin_B-like_lectins"/>
</dbReference>
<accession>A0ABP7I435</accession>
<proteinExistence type="predicted"/>
<evidence type="ECO:0000313" key="4">
    <source>
        <dbReference type="Proteomes" id="UP001501009"/>
    </source>
</evidence>
<evidence type="ECO:0000313" key="3">
    <source>
        <dbReference type="EMBL" id="GAA3805649.1"/>
    </source>
</evidence>
<feature type="compositionally biased region" description="Gly residues" evidence="1">
    <location>
        <begin position="513"/>
        <end position="522"/>
    </location>
</feature>
<name>A0ABP7I435_9ACTN</name>
<dbReference type="EMBL" id="BAABDE010000018">
    <property type="protein sequence ID" value="GAA3805649.1"/>
    <property type="molecule type" value="Genomic_DNA"/>
</dbReference>
<feature type="region of interest" description="Disordered" evidence="1">
    <location>
        <begin position="509"/>
        <end position="542"/>
    </location>
</feature>
<keyword evidence="4" id="KW-1185">Reference proteome</keyword>
<feature type="compositionally biased region" description="Low complexity" evidence="1">
    <location>
        <begin position="330"/>
        <end position="351"/>
    </location>
</feature>